<dbReference type="InterPro" id="IPR045595">
    <property type="entry name" value="SufBD_N"/>
</dbReference>
<proteinExistence type="inferred from homology"/>
<accession>A0A2V1IUY4</accession>
<dbReference type="Pfam" id="PF01458">
    <property type="entry name" value="SUFBD_core"/>
    <property type="match status" value="1"/>
</dbReference>
<dbReference type="PANTHER" id="PTHR43575">
    <property type="entry name" value="PROTEIN ABCI7, CHLOROPLASTIC"/>
    <property type="match status" value="1"/>
</dbReference>
<reference evidence="5" key="1">
    <citation type="submission" date="2018-02" db="EMBL/GenBank/DDBJ databases">
        <authorList>
            <person name="Clavel T."/>
            <person name="Strowig T."/>
        </authorList>
    </citation>
    <scope>NUCLEOTIDE SEQUENCE [LARGE SCALE GENOMIC DNA]</scope>
    <source>
        <strain evidence="5">DSM 100764</strain>
    </source>
</reference>
<comment type="similarity">
    <text evidence="1">Belongs to the iron-sulfur cluster assembly SufBD family.</text>
</comment>
<gene>
    <name evidence="4" type="primary">sufD</name>
    <name evidence="4" type="ORF">C5O25_03400</name>
</gene>
<evidence type="ECO:0000313" key="5">
    <source>
        <dbReference type="Proteomes" id="UP000244925"/>
    </source>
</evidence>
<keyword evidence="5" id="KW-1185">Reference proteome</keyword>
<dbReference type="RefSeq" id="WP_107035333.1">
    <property type="nucleotide sequence ID" value="NZ_CAOLHR010000022.1"/>
</dbReference>
<dbReference type="EMBL" id="PUBV01000005">
    <property type="protein sequence ID" value="PWB08586.1"/>
    <property type="molecule type" value="Genomic_DNA"/>
</dbReference>
<organism evidence="4 5">
    <name type="scientific">Paramuribaculum intestinale</name>
    <dbReference type="NCBI Taxonomy" id="2094151"/>
    <lineage>
        <taxon>Bacteria</taxon>
        <taxon>Pseudomonadati</taxon>
        <taxon>Bacteroidota</taxon>
        <taxon>Bacteroidia</taxon>
        <taxon>Bacteroidales</taxon>
        <taxon>Muribaculaceae</taxon>
        <taxon>Paramuribaculum</taxon>
    </lineage>
</organism>
<dbReference type="SUPFAM" id="SSF101960">
    <property type="entry name" value="Stabilizer of iron transporter SufD"/>
    <property type="match status" value="1"/>
</dbReference>
<dbReference type="InterPro" id="IPR000825">
    <property type="entry name" value="SUF_FeS_clus_asmbl_SufBD_core"/>
</dbReference>
<feature type="domain" description="SUF system FeS cluster assembly SufBD core" evidence="2">
    <location>
        <begin position="179"/>
        <end position="408"/>
    </location>
</feature>
<evidence type="ECO:0000259" key="3">
    <source>
        <dbReference type="Pfam" id="PF19295"/>
    </source>
</evidence>
<dbReference type="NCBIfam" id="TIGR01981">
    <property type="entry name" value="sufD"/>
    <property type="match status" value="1"/>
</dbReference>
<evidence type="ECO:0000256" key="1">
    <source>
        <dbReference type="ARBA" id="ARBA00043967"/>
    </source>
</evidence>
<dbReference type="InterPro" id="IPR037284">
    <property type="entry name" value="SUF_FeS_clus_asmbl_SufBD_sf"/>
</dbReference>
<comment type="caution">
    <text evidence="4">The sequence shown here is derived from an EMBL/GenBank/DDBJ whole genome shotgun (WGS) entry which is preliminary data.</text>
</comment>
<dbReference type="Pfam" id="PF19295">
    <property type="entry name" value="SufBD_N"/>
    <property type="match status" value="1"/>
</dbReference>
<dbReference type="GO" id="GO:0016226">
    <property type="term" value="P:iron-sulfur cluster assembly"/>
    <property type="evidence" value="ECO:0007669"/>
    <property type="project" value="InterPro"/>
</dbReference>
<sequence length="446" mass="49562">MNALRQYTDLYNAHCKDIDAHAPALLNELRPRAFEALQGKELPDTHTEGYERTSLDEMMTPDRGLNIMRLGHSFDLSTAIRCELPNVSTLQAYLVGDTFVPTEGLDRRLPEGVIFTSLARACEQWPDIIKPRLGTLADLNDVPTALNTLLCQDGAVVRIPAGTHLEKPLQIVNVFDGAEPQMAVRRLLVIVEKDASAMILTCDHSKSDTHSCLSLQVTEAWLDEGASLDICDMEETAASNARCSRLYVSQQTGSQLRANIVTLSCGTTRNDMRTDINGEHCRTEINGMAICTDRRHADNCSVVRHLQPRSHSRQLFKYVLDDYAQGAFEGSILVAPTAPYTEAYQSNRNVLASSTARMHTRPQLEIYNDEVSCSHGAATGQLDEQALFYMRTRGIPEREARMMLMQAFMSDVIDSVSIPGLADRLRHLTEMRFRGDTAVCGDCPAK</sequence>
<dbReference type="InterPro" id="IPR011542">
    <property type="entry name" value="SUF_FeS_clus_asmbl_SufD"/>
</dbReference>
<dbReference type="AlphaFoldDB" id="A0A2V1IUY4"/>
<protein>
    <submittedName>
        <fullName evidence="4">Fe-S cluster assembly protein SufD</fullName>
    </submittedName>
</protein>
<evidence type="ECO:0000259" key="2">
    <source>
        <dbReference type="Pfam" id="PF01458"/>
    </source>
</evidence>
<dbReference type="PANTHER" id="PTHR43575:SF1">
    <property type="entry name" value="PROTEIN ABCI7, CHLOROPLASTIC"/>
    <property type="match status" value="1"/>
</dbReference>
<dbReference type="InterPro" id="IPR055346">
    <property type="entry name" value="Fe-S_cluster_assembly_SufBD"/>
</dbReference>
<evidence type="ECO:0000313" key="4">
    <source>
        <dbReference type="EMBL" id="PWB08586.1"/>
    </source>
</evidence>
<feature type="domain" description="SUF system FeS cluster assembly SufBD N-terminal" evidence="3">
    <location>
        <begin position="1"/>
        <end position="171"/>
    </location>
</feature>
<name>A0A2V1IUY4_9BACT</name>
<dbReference type="Proteomes" id="UP000244925">
    <property type="component" value="Unassembled WGS sequence"/>
</dbReference>